<dbReference type="Gene3D" id="1.10.10.60">
    <property type="entry name" value="Homeodomain-like"/>
    <property type="match status" value="1"/>
</dbReference>
<keyword evidence="2" id="KW-1185">Reference proteome</keyword>
<dbReference type="EMBL" id="JACHGK010000031">
    <property type="protein sequence ID" value="MBB6447846.1"/>
    <property type="molecule type" value="Genomic_DNA"/>
</dbReference>
<name>A0A7X0HYC5_9BACI</name>
<evidence type="ECO:0000313" key="1">
    <source>
        <dbReference type="EMBL" id="MBB6447846.1"/>
    </source>
</evidence>
<evidence type="ECO:0000313" key="2">
    <source>
        <dbReference type="Proteomes" id="UP000531594"/>
    </source>
</evidence>
<dbReference type="Proteomes" id="UP000531594">
    <property type="component" value="Unassembled WGS sequence"/>
</dbReference>
<reference evidence="1 2" key="1">
    <citation type="submission" date="2020-08" db="EMBL/GenBank/DDBJ databases">
        <title>Genomic Encyclopedia of Type Strains, Phase IV (KMG-IV): sequencing the most valuable type-strain genomes for metagenomic binning, comparative biology and taxonomic classification.</title>
        <authorList>
            <person name="Goeker M."/>
        </authorList>
    </citation>
    <scope>NUCLEOTIDE SEQUENCE [LARGE SCALE GENOMIC DNA]</scope>
    <source>
        <strain evidence="1 2">DSM 5391</strain>
    </source>
</reference>
<dbReference type="InterPro" id="IPR000792">
    <property type="entry name" value="Tscrpt_reg_LuxR_C"/>
</dbReference>
<organism evidence="1 2">
    <name type="scientific">Bacillus benzoevorans</name>
    <dbReference type="NCBI Taxonomy" id="1456"/>
    <lineage>
        <taxon>Bacteria</taxon>
        <taxon>Bacillati</taxon>
        <taxon>Bacillota</taxon>
        <taxon>Bacilli</taxon>
        <taxon>Bacillales</taxon>
        <taxon>Bacillaceae</taxon>
        <taxon>Bacillus</taxon>
    </lineage>
</organism>
<sequence>MIELSKKQNVLLMHLREGKSQREIARETGVDRKTVRKYIKEYERKRMEIQQSDDPVQTGVTVK</sequence>
<dbReference type="PRINTS" id="PR00038">
    <property type="entry name" value="HTHLUXR"/>
</dbReference>
<gene>
    <name evidence="1" type="ORF">HNR53_004557</name>
</gene>
<protein>
    <submittedName>
        <fullName evidence="1">Transposase</fullName>
    </submittedName>
</protein>
<accession>A0A7X0HYC5</accession>
<dbReference type="InterPro" id="IPR009057">
    <property type="entry name" value="Homeodomain-like_sf"/>
</dbReference>
<comment type="caution">
    <text evidence="1">The sequence shown here is derived from an EMBL/GenBank/DDBJ whole genome shotgun (WGS) entry which is preliminary data.</text>
</comment>
<dbReference type="AlphaFoldDB" id="A0A7X0HYC5"/>
<dbReference type="Pfam" id="PF13551">
    <property type="entry name" value="HTH_29"/>
    <property type="match status" value="1"/>
</dbReference>
<dbReference type="GO" id="GO:0006355">
    <property type="term" value="P:regulation of DNA-templated transcription"/>
    <property type="evidence" value="ECO:0007669"/>
    <property type="project" value="InterPro"/>
</dbReference>
<dbReference type="SUPFAM" id="SSF46689">
    <property type="entry name" value="Homeodomain-like"/>
    <property type="match status" value="1"/>
</dbReference>
<proteinExistence type="predicted"/>